<dbReference type="Pfam" id="PF00031">
    <property type="entry name" value="Cystatin"/>
    <property type="match status" value="2"/>
</dbReference>
<keyword evidence="5" id="KW-0645">Protease</keyword>
<protein>
    <submittedName>
        <fullName evidence="5">Cysteine proteases inhibitor</fullName>
    </submittedName>
</protein>
<comment type="similarity">
    <text evidence="1">Belongs to the cystatin family.</text>
</comment>
<keyword evidence="5" id="KW-0378">Hydrolase</keyword>
<dbReference type="PANTHER" id="PTHR46186">
    <property type="entry name" value="CYSTATIN"/>
    <property type="match status" value="1"/>
</dbReference>
<evidence type="ECO:0000256" key="3">
    <source>
        <dbReference type="ARBA" id="ARBA00022704"/>
    </source>
</evidence>
<dbReference type="GO" id="GO:0005615">
    <property type="term" value="C:extracellular space"/>
    <property type="evidence" value="ECO:0007669"/>
    <property type="project" value="TreeGrafter"/>
</dbReference>
<dbReference type="InterPro" id="IPR000010">
    <property type="entry name" value="Cystatin_dom"/>
</dbReference>
<dbReference type="EMBL" id="JF795484">
    <property type="protein sequence ID" value="AEI59124.1"/>
    <property type="molecule type" value="mRNA"/>
</dbReference>
<proteinExistence type="evidence at transcript level"/>
<dbReference type="Pfam" id="PF16845">
    <property type="entry name" value="SQAPI"/>
    <property type="match status" value="1"/>
</dbReference>
<dbReference type="GO" id="GO:0004869">
    <property type="term" value="F:cysteine-type endopeptidase inhibitor activity"/>
    <property type="evidence" value="ECO:0007669"/>
    <property type="project" value="UniProtKB-KW"/>
</dbReference>
<dbReference type="InterPro" id="IPR046350">
    <property type="entry name" value="Cystatin_sf"/>
</dbReference>
<dbReference type="GO" id="GO:0008233">
    <property type="term" value="F:peptidase activity"/>
    <property type="evidence" value="ECO:0007669"/>
    <property type="project" value="UniProtKB-KW"/>
</dbReference>
<dbReference type="CDD" id="cd00042">
    <property type="entry name" value="CY"/>
    <property type="match status" value="3"/>
</dbReference>
<dbReference type="GO" id="GO:0006508">
    <property type="term" value="P:proteolysis"/>
    <property type="evidence" value="ECO:0007669"/>
    <property type="project" value="UniProtKB-KW"/>
</dbReference>
<evidence type="ECO:0000256" key="2">
    <source>
        <dbReference type="ARBA" id="ARBA00022690"/>
    </source>
</evidence>
<organism evidence="5">
    <name type="scientific">Haliotis discus hannai</name>
    <name type="common">Japanese abalone</name>
    <dbReference type="NCBI Taxonomy" id="42344"/>
    <lineage>
        <taxon>Eukaryota</taxon>
        <taxon>Metazoa</taxon>
        <taxon>Spiralia</taxon>
        <taxon>Lophotrochozoa</taxon>
        <taxon>Mollusca</taxon>
        <taxon>Gastropoda</taxon>
        <taxon>Vetigastropoda</taxon>
        <taxon>Lepetellida</taxon>
        <taxon>Haliotoidea</taxon>
        <taxon>Haliotidae</taxon>
        <taxon>Haliotis</taxon>
    </lineage>
</organism>
<dbReference type="GO" id="GO:0031982">
    <property type="term" value="C:vesicle"/>
    <property type="evidence" value="ECO:0007669"/>
    <property type="project" value="TreeGrafter"/>
</dbReference>
<sequence>MEKIISAKTQVVAGVNYVLAIRIKEGDKTQICTVKVWSQPWLNKLEMTQHTCTQVTKRAVGLLGGVTAVDVNSAEIQEVANFSVTEINGLQGEQNSLVKVVNARKQIVSGINYILTLSLQNGDKTQMCEVRVWYQSWTNTKKVTEHKCTAVSKRGLFLGGVEPANLTAPVQQAVSFVEDTLNGKMNNMFRMVTEKVDHVTQQVVAGMKYSFDLHLVTSSCMNNGDSTGKGITDCPASNSMPQRMTCTVSVWYQAWSDPKYQLVSDSCGQLA</sequence>
<feature type="domain" description="Cystatin" evidence="4">
    <location>
        <begin position="61"/>
        <end position="149"/>
    </location>
</feature>
<dbReference type="Gene3D" id="3.10.450.10">
    <property type="match status" value="3"/>
</dbReference>
<keyword evidence="3" id="KW-0789">Thiol protease inhibitor</keyword>
<feature type="domain" description="Cystatin" evidence="4">
    <location>
        <begin position="156"/>
        <end position="266"/>
    </location>
</feature>
<dbReference type="PANTHER" id="PTHR46186:SF2">
    <property type="entry name" value="CYSTATIN"/>
    <property type="match status" value="1"/>
</dbReference>
<accession>I1T027</accession>
<reference evidence="5" key="2">
    <citation type="journal article" date="2015" name="Fish Shellfish Immunol.">
        <title>Structural characterization and expression analysis of a novel cysteine protease inhibitor from Haliotis discus hannai Ino.</title>
        <authorList>
            <person name="Ding J."/>
            <person name="Li L."/>
            <person name="Zhang G."/>
        </authorList>
    </citation>
    <scope>NUCLEOTIDE SEQUENCE</scope>
</reference>
<reference evidence="5" key="1">
    <citation type="submission" date="2011-04" db="EMBL/GenBank/DDBJ databases">
        <authorList>
            <person name="Ding J.F."/>
            <person name="Zhang G.F."/>
            <person name="Li L."/>
        </authorList>
    </citation>
    <scope>NUCLEOTIDE SEQUENCE</scope>
</reference>
<dbReference type="AlphaFoldDB" id="I1T027"/>
<evidence type="ECO:0000259" key="4">
    <source>
        <dbReference type="SMART" id="SM00043"/>
    </source>
</evidence>
<dbReference type="InterPro" id="IPR018073">
    <property type="entry name" value="Prot_inh_cystat_CS"/>
</dbReference>
<dbReference type="GO" id="GO:0005737">
    <property type="term" value="C:cytoplasm"/>
    <property type="evidence" value="ECO:0007669"/>
    <property type="project" value="TreeGrafter"/>
</dbReference>
<name>I1T027_HALDH</name>
<keyword evidence="2" id="KW-0646">Protease inhibitor</keyword>
<evidence type="ECO:0000313" key="5">
    <source>
        <dbReference type="EMBL" id="AEI59124.1"/>
    </source>
</evidence>
<dbReference type="PROSITE" id="PS00287">
    <property type="entry name" value="CYSTATIN"/>
    <property type="match status" value="3"/>
</dbReference>
<dbReference type="SMART" id="SM00043">
    <property type="entry name" value="CY"/>
    <property type="match status" value="2"/>
</dbReference>
<dbReference type="SUPFAM" id="SSF54403">
    <property type="entry name" value="Cystatin/monellin"/>
    <property type="match status" value="3"/>
</dbReference>
<evidence type="ECO:0000256" key="1">
    <source>
        <dbReference type="ARBA" id="ARBA00009403"/>
    </source>
</evidence>